<name>A0A9X3I5H7_9ACTN</name>
<comment type="caution">
    <text evidence="1">The sequence shown here is derived from an EMBL/GenBank/DDBJ whole genome shotgun (WGS) entry which is preliminary data.</text>
</comment>
<gene>
    <name evidence="1" type="ORF">OSB52_16920</name>
</gene>
<reference evidence="1" key="1">
    <citation type="submission" date="2022-10" db="EMBL/GenBank/DDBJ databases">
        <title>WGS of marine actinomycetes from Thailand.</title>
        <authorList>
            <person name="Thawai C."/>
        </authorList>
    </citation>
    <scope>NUCLEOTIDE SEQUENCE</scope>
    <source>
        <strain evidence="1">SW21</strain>
    </source>
</reference>
<protein>
    <recommendedName>
        <fullName evidence="3">Anti-sigma factor</fullName>
    </recommendedName>
</protein>
<proteinExistence type="predicted"/>
<accession>A0A9X3I5H7</accession>
<dbReference type="RefSeq" id="WP_235721919.1">
    <property type="nucleotide sequence ID" value="NZ_JAPKFM010000019.1"/>
</dbReference>
<organism evidence="1 2">
    <name type="scientific">Gordonia aquimaris</name>
    <dbReference type="NCBI Taxonomy" id="2984863"/>
    <lineage>
        <taxon>Bacteria</taxon>
        <taxon>Bacillati</taxon>
        <taxon>Actinomycetota</taxon>
        <taxon>Actinomycetes</taxon>
        <taxon>Mycobacteriales</taxon>
        <taxon>Gordoniaceae</taxon>
        <taxon>Gordonia</taxon>
    </lineage>
</organism>
<dbReference type="EMBL" id="JAPKFM010000019">
    <property type="protein sequence ID" value="MCX2965772.1"/>
    <property type="molecule type" value="Genomic_DNA"/>
</dbReference>
<keyword evidence="2" id="KW-1185">Reference proteome</keyword>
<evidence type="ECO:0008006" key="3">
    <source>
        <dbReference type="Google" id="ProtNLM"/>
    </source>
</evidence>
<dbReference type="AlphaFoldDB" id="A0A9X3I5H7"/>
<evidence type="ECO:0000313" key="1">
    <source>
        <dbReference type="EMBL" id="MCX2965772.1"/>
    </source>
</evidence>
<sequence length="129" mass="13619">MEITGDVSVQVTAPAVAEQVGLVRHAISGVLTDSAVPDSTALDVLLALDAMCSVVIASSGESRRLRCVCTVGDDCAELQVTGHLLGDVALVRRGYAWRLLDRAVEGLMVATHDDGVVQLSGRKAYRSNR</sequence>
<dbReference type="Proteomes" id="UP001143347">
    <property type="component" value="Unassembled WGS sequence"/>
</dbReference>
<evidence type="ECO:0000313" key="2">
    <source>
        <dbReference type="Proteomes" id="UP001143347"/>
    </source>
</evidence>